<dbReference type="RefSeq" id="WP_148904810.1">
    <property type="nucleotide sequence ID" value="NZ_VSZQ01000280.1"/>
</dbReference>
<reference evidence="2 3" key="1">
    <citation type="submission" date="2019-08" db="EMBL/GenBank/DDBJ databases">
        <title>Draft genome for granaticin producer strain Streptomyces parvus C05.</title>
        <authorList>
            <person name="Gonzalez-Pimentel J.L."/>
        </authorList>
    </citation>
    <scope>NUCLEOTIDE SEQUENCE [LARGE SCALE GENOMIC DNA]</scope>
    <source>
        <strain evidence="2 3">C05</strain>
    </source>
</reference>
<accession>A0A5D4I8H7</accession>
<protein>
    <submittedName>
        <fullName evidence="2">Uncharacterized protein</fullName>
    </submittedName>
</protein>
<dbReference type="AlphaFoldDB" id="A0A5D4I8H7"/>
<name>A0A5D4I8H7_9ACTN</name>
<organism evidence="2 3">
    <name type="scientific">Streptomyces parvus</name>
    <dbReference type="NCBI Taxonomy" id="66428"/>
    <lineage>
        <taxon>Bacteria</taxon>
        <taxon>Bacillati</taxon>
        <taxon>Actinomycetota</taxon>
        <taxon>Actinomycetes</taxon>
        <taxon>Kitasatosporales</taxon>
        <taxon>Streptomycetaceae</taxon>
        <taxon>Streptomyces</taxon>
    </lineage>
</organism>
<gene>
    <name evidence="2" type="ORF">FY004_33495</name>
</gene>
<dbReference type="EMBL" id="VSZQ01000280">
    <property type="protein sequence ID" value="TYR49408.1"/>
    <property type="molecule type" value="Genomic_DNA"/>
</dbReference>
<proteinExistence type="predicted"/>
<keyword evidence="3" id="KW-1185">Reference proteome</keyword>
<sequence length="158" mass="17441">MEYLRSWCDVKTPADALALREEFDRRAQAAAAEARMYERLRDTVADIPRLGQLWDELVANPVDLAIVLPADDTPDTDPPAQSDPSEQQLDAGEILTLMGQAPQRLWSAEDVRAALGATSRRDVRQALRGMAAQGLLEEVQRKARHVLFRIASPAPPSA</sequence>
<evidence type="ECO:0000256" key="1">
    <source>
        <dbReference type="SAM" id="MobiDB-lite"/>
    </source>
</evidence>
<evidence type="ECO:0000313" key="3">
    <source>
        <dbReference type="Proteomes" id="UP000323242"/>
    </source>
</evidence>
<comment type="caution">
    <text evidence="2">The sequence shown here is derived from an EMBL/GenBank/DDBJ whole genome shotgun (WGS) entry which is preliminary data.</text>
</comment>
<dbReference type="Proteomes" id="UP000323242">
    <property type="component" value="Unassembled WGS sequence"/>
</dbReference>
<feature type="region of interest" description="Disordered" evidence="1">
    <location>
        <begin position="68"/>
        <end position="89"/>
    </location>
</feature>
<evidence type="ECO:0000313" key="2">
    <source>
        <dbReference type="EMBL" id="TYR49408.1"/>
    </source>
</evidence>